<feature type="domain" description="Pyruvate kinase barrel" evidence="14">
    <location>
        <begin position="5"/>
        <end position="322"/>
    </location>
</feature>
<keyword evidence="5" id="KW-0479">Metal-binding</keyword>
<dbReference type="GO" id="GO:0016301">
    <property type="term" value="F:kinase activity"/>
    <property type="evidence" value="ECO:0007669"/>
    <property type="project" value="UniProtKB-KW"/>
</dbReference>
<dbReference type="InterPro" id="IPR001697">
    <property type="entry name" value="Pyr_Knase"/>
</dbReference>
<dbReference type="RefSeq" id="WP_339108462.1">
    <property type="nucleotide sequence ID" value="NZ_CP135443.1"/>
</dbReference>
<organism evidence="16 17">
    <name type="scientific">Thioclava litoralis</name>
    <dbReference type="NCBI Taxonomy" id="3076557"/>
    <lineage>
        <taxon>Bacteria</taxon>
        <taxon>Pseudomonadati</taxon>
        <taxon>Pseudomonadota</taxon>
        <taxon>Alphaproteobacteria</taxon>
        <taxon>Rhodobacterales</taxon>
        <taxon>Paracoccaceae</taxon>
        <taxon>Thioclava</taxon>
    </lineage>
</organism>
<gene>
    <name evidence="16" type="primary">pyk</name>
    <name evidence="16" type="ORF">RPE78_05360</name>
</gene>
<comment type="pathway">
    <text evidence="1 13">Carbohydrate degradation; glycolysis; pyruvate from D-glyceraldehyde 3-phosphate: step 5/5.</text>
</comment>
<dbReference type="EMBL" id="CP135443">
    <property type="protein sequence ID" value="WRY34718.1"/>
    <property type="molecule type" value="Genomic_DNA"/>
</dbReference>
<dbReference type="Pfam" id="PF02887">
    <property type="entry name" value="PK_C"/>
    <property type="match status" value="1"/>
</dbReference>
<sequence length="484" mass="52386">MRRLRKVKIVATLGPASSDYETIRGLFEAGADVFRLNMSHGTHDEQRARYEIIRKVEEDLGRPIAVLADLQGPKLRVGTFAAGAADLEEGDAFRLDLEDKDGDQHRVCLPHPEIFAALEAGTTLLVNDGKIRLKVEECGADFANCTVTVGGTISNRKGVNVPDVVLPIPALSEKDKKDLEFACSLGADWLALSFVQRADDVLEAKALAQGRALVLSKIEKPAAVKAYDEILEVSDGIMVARGDLGVELPVQNVPPIQKKLVRKARAAAKPVIVATQMLESMIESPMPTRAEVSDVATAIYEGADAVMLSAESAAGRYPIEAVKTMNNVAEQVEGDSTYREVINSSRTFTAARRQTVADGIVAAAREIAETTDIAAISCYTQTGTSVRLVARERPQVPIVALSPVTKTLRKICLTWGVQAIKSEEVGRFKMAVVNAVRATRDFGLADEKDQIVVVAGVPFNVEGTTNILRVAPCDERQIFRTEPE</sequence>
<evidence type="ECO:0000256" key="13">
    <source>
        <dbReference type="RuleBase" id="RU000504"/>
    </source>
</evidence>
<evidence type="ECO:0000259" key="14">
    <source>
        <dbReference type="Pfam" id="PF00224"/>
    </source>
</evidence>
<protein>
    <recommendedName>
        <fullName evidence="3 12">Pyruvate kinase</fullName>
        <ecNumber evidence="3 12">2.7.1.40</ecNumber>
    </recommendedName>
</protein>
<keyword evidence="10 13" id="KW-0324">Glycolysis</keyword>
<evidence type="ECO:0000256" key="5">
    <source>
        <dbReference type="ARBA" id="ARBA00022723"/>
    </source>
</evidence>
<comment type="similarity">
    <text evidence="2 13">Belongs to the pyruvate kinase family.</text>
</comment>
<evidence type="ECO:0000313" key="17">
    <source>
        <dbReference type="Proteomes" id="UP001623290"/>
    </source>
</evidence>
<dbReference type="SUPFAM" id="SSF51621">
    <property type="entry name" value="Phosphoenolpyruvate/pyruvate domain"/>
    <property type="match status" value="1"/>
</dbReference>
<keyword evidence="4 13" id="KW-0808">Transferase</keyword>
<keyword evidence="7 13" id="KW-0418">Kinase</keyword>
<dbReference type="SUPFAM" id="SSF52935">
    <property type="entry name" value="PK C-terminal domain-like"/>
    <property type="match status" value="1"/>
</dbReference>
<dbReference type="NCBIfam" id="NF004886">
    <property type="entry name" value="PRK06247.1"/>
    <property type="match status" value="1"/>
</dbReference>
<keyword evidence="6" id="KW-0547">Nucleotide-binding</keyword>
<evidence type="ECO:0000256" key="10">
    <source>
        <dbReference type="ARBA" id="ARBA00023152"/>
    </source>
</evidence>
<accession>A0ABZ1E2Y3</accession>
<dbReference type="GO" id="GO:0004743">
    <property type="term" value="F:pyruvate kinase activity"/>
    <property type="evidence" value="ECO:0007669"/>
    <property type="project" value="UniProtKB-EC"/>
</dbReference>
<dbReference type="InterPro" id="IPR015795">
    <property type="entry name" value="Pyrv_Knase_C"/>
</dbReference>
<feature type="domain" description="Pyruvate kinase C-terminal" evidence="15">
    <location>
        <begin position="359"/>
        <end position="470"/>
    </location>
</feature>
<dbReference type="Pfam" id="PF00224">
    <property type="entry name" value="PK"/>
    <property type="match status" value="1"/>
</dbReference>
<dbReference type="NCBIfam" id="NF004978">
    <property type="entry name" value="PRK06354.1"/>
    <property type="match status" value="1"/>
</dbReference>
<dbReference type="Gene3D" id="3.40.1380.20">
    <property type="entry name" value="Pyruvate kinase, C-terminal domain"/>
    <property type="match status" value="1"/>
</dbReference>
<keyword evidence="11 16" id="KW-0670">Pyruvate</keyword>
<dbReference type="InterPro" id="IPR036918">
    <property type="entry name" value="Pyrv_Knase_C_sf"/>
</dbReference>
<dbReference type="InterPro" id="IPR015813">
    <property type="entry name" value="Pyrv/PenolPyrv_kinase-like_dom"/>
</dbReference>
<evidence type="ECO:0000259" key="15">
    <source>
        <dbReference type="Pfam" id="PF02887"/>
    </source>
</evidence>
<name>A0ABZ1E2Y3_9RHOB</name>
<dbReference type="PANTHER" id="PTHR11817">
    <property type="entry name" value="PYRUVATE KINASE"/>
    <property type="match status" value="1"/>
</dbReference>
<dbReference type="NCBIfam" id="TIGR01064">
    <property type="entry name" value="pyruv_kin"/>
    <property type="match status" value="1"/>
</dbReference>
<evidence type="ECO:0000256" key="8">
    <source>
        <dbReference type="ARBA" id="ARBA00022840"/>
    </source>
</evidence>
<dbReference type="InterPro" id="IPR015806">
    <property type="entry name" value="Pyrv_Knase_insert_dom_sf"/>
</dbReference>
<comment type="catalytic activity">
    <reaction evidence="13">
        <text>pyruvate + ATP = phosphoenolpyruvate + ADP + H(+)</text>
        <dbReference type="Rhea" id="RHEA:18157"/>
        <dbReference type="ChEBI" id="CHEBI:15361"/>
        <dbReference type="ChEBI" id="CHEBI:15378"/>
        <dbReference type="ChEBI" id="CHEBI:30616"/>
        <dbReference type="ChEBI" id="CHEBI:58702"/>
        <dbReference type="ChEBI" id="CHEBI:456216"/>
        <dbReference type="EC" id="2.7.1.40"/>
    </reaction>
</comment>
<evidence type="ECO:0000256" key="7">
    <source>
        <dbReference type="ARBA" id="ARBA00022777"/>
    </source>
</evidence>
<evidence type="ECO:0000256" key="3">
    <source>
        <dbReference type="ARBA" id="ARBA00012142"/>
    </source>
</evidence>
<dbReference type="Gene3D" id="3.20.20.60">
    <property type="entry name" value="Phosphoenolpyruvate-binding domains"/>
    <property type="match status" value="1"/>
</dbReference>
<dbReference type="Proteomes" id="UP001623290">
    <property type="component" value="Chromosome"/>
</dbReference>
<evidence type="ECO:0000256" key="4">
    <source>
        <dbReference type="ARBA" id="ARBA00022679"/>
    </source>
</evidence>
<dbReference type="NCBIfam" id="NF004491">
    <property type="entry name" value="PRK05826.1"/>
    <property type="match status" value="1"/>
</dbReference>
<keyword evidence="9 13" id="KW-0460">Magnesium</keyword>
<proteinExistence type="inferred from homology"/>
<dbReference type="InterPro" id="IPR011037">
    <property type="entry name" value="Pyrv_Knase-like_insert_dom_sf"/>
</dbReference>
<evidence type="ECO:0000256" key="1">
    <source>
        <dbReference type="ARBA" id="ARBA00004997"/>
    </source>
</evidence>
<evidence type="ECO:0000256" key="9">
    <source>
        <dbReference type="ARBA" id="ARBA00022842"/>
    </source>
</evidence>
<dbReference type="InterPro" id="IPR015793">
    <property type="entry name" value="Pyrv_Knase_brl"/>
</dbReference>
<evidence type="ECO:0000256" key="12">
    <source>
        <dbReference type="NCBIfam" id="TIGR01064"/>
    </source>
</evidence>
<evidence type="ECO:0000256" key="6">
    <source>
        <dbReference type="ARBA" id="ARBA00022741"/>
    </source>
</evidence>
<dbReference type="InterPro" id="IPR040442">
    <property type="entry name" value="Pyrv_kinase-like_dom_sf"/>
</dbReference>
<dbReference type="EC" id="2.7.1.40" evidence="3 12"/>
<evidence type="ECO:0000256" key="11">
    <source>
        <dbReference type="ARBA" id="ARBA00023317"/>
    </source>
</evidence>
<evidence type="ECO:0000313" key="16">
    <source>
        <dbReference type="EMBL" id="WRY34718.1"/>
    </source>
</evidence>
<dbReference type="SUPFAM" id="SSF50800">
    <property type="entry name" value="PK beta-barrel domain-like"/>
    <property type="match status" value="1"/>
</dbReference>
<dbReference type="Gene3D" id="2.40.33.10">
    <property type="entry name" value="PK beta-barrel domain-like"/>
    <property type="match status" value="1"/>
</dbReference>
<keyword evidence="8" id="KW-0067">ATP-binding</keyword>
<reference evidence="16 17" key="1">
    <citation type="submission" date="2023-09" db="EMBL/GenBank/DDBJ databases">
        <title>Thioclava shenzhenensis sp. nov., a multidrug resistant bacteria-antagonizing species isolated from coastal seawater.</title>
        <authorList>
            <person name="Long M."/>
        </authorList>
    </citation>
    <scope>NUCLEOTIDE SEQUENCE [LARGE SCALE GENOMIC DNA]</scope>
    <source>
        <strain evidence="16 17">FTW29</strain>
    </source>
</reference>
<dbReference type="PRINTS" id="PR01050">
    <property type="entry name" value="PYRUVTKNASE"/>
</dbReference>
<evidence type="ECO:0000256" key="2">
    <source>
        <dbReference type="ARBA" id="ARBA00008663"/>
    </source>
</evidence>
<keyword evidence="17" id="KW-1185">Reference proteome</keyword>